<keyword evidence="2" id="KW-0012">Acyltransferase</keyword>
<keyword evidence="5" id="KW-1185">Reference proteome</keyword>
<dbReference type="SUPFAM" id="SSF55729">
    <property type="entry name" value="Acyl-CoA N-acyltransferases (Nat)"/>
    <property type="match status" value="1"/>
</dbReference>
<protein>
    <recommendedName>
        <fullName evidence="3">N-acetyltransferase domain-containing protein</fullName>
    </recommendedName>
</protein>
<evidence type="ECO:0000256" key="2">
    <source>
        <dbReference type="ARBA" id="ARBA00023315"/>
    </source>
</evidence>
<dbReference type="KEGG" id="erx:ATZ35_08350"/>
<dbReference type="Proteomes" id="UP000067523">
    <property type="component" value="Chromosome"/>
</dbReference>
<dbReference type="RefSeq" id="WP_208930366.1">
    <property type="nucleotide sequence ID" value="NZ_CP013655.1"/>
</dbReference>
<dbReference type="AlphaFoldDB" id="A0A0U2XE88"/>
<dbReference type="STRING" id="118060.ATZ35_08350"/>
<sequence>MTIREAKLEDAEAINQLNTYPLKHEYPLEEAKRQLRYLLSSPTNKVFVHVIEEKVVGYIQLSEYVCTYGPKLMNVMALVVNEDIHGHGIGRSLLNHAELWAKENNAEGIRLNSGVERTEAHKFYEHQGYKRVKNQVNFRKLFD</sequence>
<gene>
    <name evidence="4" type="ORF">ATZ35_08350</name>
</gene>
<dbReference type="InterPro" id="IPR016181">
    <property type="entry name" value="Acyl_CoA_acyltransferase"/>
</dbReference>
<dbReference type="PANTHER" id="PTHR43877">
    <property type="entry name" value="AMINOALKYLPHOSPHONATE N-ACETYLTRANSFERASE-RELATED-RELATED"/>
    <property type="match status" value="1"/>
</dbReference>
<dbReference type="EMBL" id="CP013655">
    <property type="protein sequence ID" value="ALS37169.1"/>
    <property type="molecule type" value="Genomic_DNA"/>
</dbReference>
<evidence type="ECO:0000259" key="3">
    <source>
        <dbReference type="PROSITE" id="PS51186"/>
    </source>
</evidence>
<accession>A0A0U2XE88</accession>
<reference evidence="5" key="1">
    <citation type="submission" date="2015-12" db="EMBL/GenBank/DDBJ databases">
        <authorList>
            <person name="Lauer A."/>
            <person name="Humrighouse B."/>
            <person name="Loparev V."/>
            <person name="Shewmaker P.L."/>
            <person name="Whitney A.M."/>
            <person name="McLaughlin R.W."/>
        </authorList>
    </citation>
    <scope>NUCLEOTIDE SEQUENCE [LARGE SCALE GENOMIC DNA]</scope>
    <source>
        <strain evidence="5">LMG 26678</strain>
    </source>
</reference>
<dbReference type="PROSITE" id="PS51186">
    <property type="entry name" value="GNAT"/>
    <property type="match status" value="1"/>
</dbReference>
<evidence type="ECO:0000313" key="4">
    <source>
        <dbReference type="EMBL" id="ALS37169.1"/>
    </source>
</evidence>
<dbReference type="InterPro" id="IPR050832">
    <property type="entry name" value="Bact_Acetyltransf"/>
</dbReference>
<evidence type="ECO:0000313" key="5">
    <source>
        <dbReference type="Proteomes" id="UP000067523"/>
    </source>
</evidence>
<keyword evidence="1" id="KW-0808">Transferase</keyword>
<name>A0A0U2XE88_9ENTE</name>
<feature type="domain" description="N-acetyltransferase" evidence="3">
    <location>
        <begin position="1"/>
        <end position="143"/>
    </location>
</feature>
<dbReference type="GO" id="GO:0016747">
    <property type="term" value="F:acyltransferase activity, transferring groups other than amino-acyl groups"/>
    <property type="evidence" value="ECO:0007669"/>
    <property type="project" value="InterPro"/>
</dbReference>
<evidence type="ECO:0000256" key="1">
    <source>
        <dbReference type="ARBA" id="ARBA00022679"/>
    </source>
</evidence>
<dbReference type="InterPro" id="IPR000182">
    <property type="entry name" value="GNAT_dom"/>
</dbReference>
<organism evidence="4 5">
    <name type="scientific">Enterococcus rotai</name>
    <dbReference type="NCBI Taxonomy" id="118060"/>
    <lineage>
        <taxon>Bacteria</taxon>
        <taxon>Bacillati</taxon>
        <taxon>Bacillota</taxon>
        <taxon>Bacilli</taxon>
        <taxon>Lactobacillales</taxon>
        <taxon>Enterococcaceae</taxon>
        <taxon>Enterococcus</taxon>
    </lineage>
</organism>
<proteinExistence type="predicted"/>
<dbReference type="Pfam" id="PF00583">
    <property type="entry name" value="Acetyltransf_1"/>
    <property type="match status" value="1"/>
</dbReference>
<dbReference type="Gene3D" id="3.40.630.30">
    <property type="match status" value="1"/>
</dbReference>
<dbReference type="CDD" id="cd04301">
    <property type="entry name" value="NAT_SF"/>
    <property type="match status" value="1"/>
</dbReference>